<comment type="caution">
    <text evidence="3">The sequence shown here is derived from an EMBL/GenBank/DDBJ whole genome shotgun (WGS) entry which is preliminary data.</text>
</comment>
<dbReference type="Pfam" id="PF13193">
    <property type="entry name" value="AMP-binding_C"/>
    <property type="match status" value="1"/>
</dbReference>
<sequence length="537" mass="59328">MRVEQTPRFKVKLPPMMERTLSTVMKSAIEVTPDKVALRDPSRTLTYRELVDEGISLAGALIDLGLGRQKSVLAMLDNTADFVCLSIGLGLTARIEVPINTAYRGSLLAHVIETTNANIMIIEDKYLERLAEISSDLEVLDIVIVRGKITSDHGIPSRIKLIAYDELARRHEAIDDVKPWDIISIIYTSGTTGPSKGAMIAHAQAYGYAAIVQQDVVTPEDVSLVVLPLFHVTAKWGGIYGAFIYNASTVVLPGFSASTFWDSAREYGGTCTRMLGTIAQFLLNQPERPDDKSQPIKKIGITPVIAGLDKFKERFGISGVLTAYGSTEASVVSAAPMGEGIPGYAGFVRDDIEVRIVDEHDMEVSPGDVGELIVRTKEPWMTMQSYVNMPDATNKALRNGWFHTGDLMRLAPNGQLVFCDRNNDAIRRKGENISSFEIEREINAHPAVFESAAIKVVSDHTDDDVKACVAVKSGHSVSHDDLIAFLEPRMPKFMLPRYIEFLDALPKTPTEKVLKVELRKNALNQQTYDCENNRFVE</sequence>
<keyword evidence="4" id="KW-1185">Reference proteome</keyword>
<evidence type="ECO:0000313" key="3">
    <source>
        <dbReference type="EMBL" id="MBO0334735.1"/>
    </source>
</evidence>
<dbReference type="InterPro" id="IPR025110">
    <property type="entry name" value="AMP-bd_C"/>
</dbReference>
<dbReference type="Proteomes" id="UP000664761">
    <property type="component" value="Unassembled WGS sequence"/>
</dbReference>
<proteinExistence type="predicted"/>
<dbReference type="InterPro" id="IPR050237">
    <property type="entry name" value="ATP-dep_AMP-bd_enzyme"/>
</dbReference>
<dbReference type="InterPro" id="IPR020845">
    <property type="entry name" value="AMP-binding_CS"/>
</dbReference>
<organism evidence="3 4">
    <name type="scientific">Sneathiella sedimenti</name>
    <dbReference type="NCBI Taxonomy" id="2816034"/>
    <lineage>
        <taxon>Bacteria</taxon>
        <taxon>Pseudomonadati</taxon>
        <taxon>Pseudomonadota</taxon>
        <taxon>Alphaproteobacteria</taxon>
        <taxon>Sneathiellales</taxon>
        <taxon>Sneathiellaceae</taxon>
        <taxon>Sneathiella</taxon>
    </lineage>
</organism>
<feature type="domain" description="AMP-binding enzyme C-terminal" evidence="2">
    <location>
        <begin position="437"/>
        <end position="512"/>
    </location>
</feature>
<dbReference type="Gene3D" id="3.30.300.30">
    <property type="match status" value="1"/>
</dbReference>
<dbReference type="InterPro" id="IPR045851">
    <property type="entry name" value="AMP-bd_C_sf"/>
</dbReference>
<dbReference type="EMBL" id="JAFLNC010000004">
    <property type="protein sequence ID" value="MBO0334735.1"/>
    <property type="molecule type" value="Genomic_DNA"/>
</dbReference>
<reference evidence="3 4" key="1">
    <citation type="submission" date="2021-03" db="EMBL/GenBank/DDBJ databases">
        <title>Sneathiella sp. CAU 1612 isolated from Kang Won-do.</title>
        <authorList>
            <person name="Kim W."/>
        </authorList>
    </citation>
    <scope>NUCLEOTIDE SEQUENCE [LARGE SCALE GENOMIC DNA]</scope>
    <source>
        <strain evidence="3 4">CAU 1612</strain>
    </source>
</reference>
<dbReference type="InterPro" id="IPR000873">
    <property type="entry name" value="AMP-dep_synth/lig_dom"/>
</dbReference>
<evidence type="ECO:0000259" key="1">
    <source>
        <dbReference type="Pfam" id="PF00501"/>
    </source>
</evidence>
<protein>
    <submittedName>
        <fullName evidence="3">AMP-binding protein</fullName>
    </submittedName>
</protein>
<dbReference type="SUPFAM" id="SSF56801">
    <property type="entry name" value="Acetyl-CoA synthetase-like"/>
    <property type="match status" value="1"/>
</dbReference>
<dbReference type="RefSeq" id="WP_207046842.1">
    <property type="nucleotide sequence ID" value="NZ_JAFLNC010000004.1"/>
</dbReference>
<dbReference type="InterPro" id="IPR042099">
    <property type="entry name" value="ANL_N_sf"/>
</dbReference>
<dbReference type="Gene3D" id="3.40.50.12780">
    <property type="entry name" value="N-terminal domain of ligase-like"/>
    <property type="match status" value="1"/>
</dbReference>
<feature type="domain" description="AMP-dependent synthetase/ligase" evidence="1">
    <location>
        <begin position="28"/>
        <end position="384"/>
    </location>
</feature>
<dbReference type="PANTHER" id="PTHR43767">
    <property type="entry name" value="LONG-CHAIN-FATTY-ACID--COA LIGASE"/>
    <property type="match status" value="1"/>
</dbReference>
<dbReference type="Pfam" id="PF00501">
    <property type="entry name" value="AMP-binding"/>
    <property type="match status" value="1"/>
</dbReference>
<dbReference type="PROSITE" id="PS00455">
    <property type="entry name" value="AMP_BINDING"/>
    <property type="match status" value="1"/>
</dbReference>
<dbReference type="PANTHER" id="PTHR43767:SF1">
    <property type="entry name" value="NONRIBOSOMAL PEPTIDE SYNTHASE PES1 (EUROFUNG)-RELATED"/>
    <property type="match status" value="1"/>
</dbReference>
<name>A0ABS3F8A0_9PROT</name>
<accession>A0ABS3F8A0</accession>
<gene>
    <name evidence="3" type="ORF">J0X12_14000</name>
</gene>
<evidence type="ECO:0000313" key="4">
    <source>
        <dbReference type="Proteomes" id="UP000664761"/>
    </source>
</evidence>
<evidence type="ECO:0000259" key="2">
    <source>
        <dbReference type="Pfam" id="PF13193"/>
    </source>
</evidence>